<dbReference type="InterPro" id="IPR015001">
    <property type="entry name" value="DUF1850"/>
</dbReference>
<feature type="compositionally biased region" description="Pro residues" evidence="1">
    <location>
        <begin position="170"/>
        <end position="179"/>
    </location>
</feature>
<dbReference type="RefSeq" id="WP_006592511.1">
    <property type="nucleotide sequence ID" value="NZ_BAHD01000030.1"/>
</dbReference>
<dbReference type="EMBL" id="BAHD01000030">
    <property type="protein sequence ID" value="GAB95979.1"/>
    <property type="molecule type" value="Genomic_DNA"/>
</dbReference>
<dbReference type="eggNOG" id="COG4729">
    <property type="taxonomic scope" value="Bacteria"/>
</dbReference>
<reference evidence="2 3" key="1">
    <citation type="submission" date="2012-08" db="EMBL/GenBank/DDBJ databases">
        <title>Whole genome shotgun sequence of Kineosphaera limosa NBRC 100340.</title>
        <authorList>
            <person name="Yoshida I."/>
            <person name="Isaki S."/>
            <person name="Hosoyama A."/>
            <person name="Tsuchikane K."/>
            <person name="Katsumata H."/>
            <person name="Ando Y."/>
            <person name="Ohji S."/>
            <person name="Hamada M."/>
            <person name="Tamura T."/>
            <person name="Yamazoe A."/>
            <person name="Yamazaki S."/>
            <person name="Fujita N."/>
        </authorList>
    </citation>
    <scope>NUCLEOTIDE SEQUENCE [LARGE SCALE GENOMIC DNA]</scope>
    <source>
        <strain evidence="2 3">NBRC 100340</strain>
    </source>
</reference>
<keyword evidence="3" id="KW-1185">Reference proteome</keyword>
<evidence type="ECO:0000313" key="3">
    <source>
        <dbReference type="Proteomes" id="UP000008366"/>
    </source>
</evidence>
<dbReference type="Proteomes" id="UP000008366">
    <property type="component" value="Unassembled WGS sequence"/>
</dbReference>
<organism evidence="2 3">
    <name type="scientific">Kineosphaera limosa NBRC 100340</name>
    <dbReference type="NCBI Taxonomy" id="1184609"/>
    <lineage>
        <taxon>Bacteria</taxon>
        <taxon>Bacillati</taxon>
        <taxon>Actinomycetota</taxon>
        <taxon>Actinomycetes</taxon>
        <taxon>Micrococcales</taxon>
        <taxon>Dermatophilaceae</taxon>
        <taxon>Kineosphaera</taxon>
    </lineage>
</organism>
<proteinExistence type="predicted"/>
<dbReference type="STRING" id="1184609.KILIM_030_00210"/>
<evidence type="ECO:0000313" key="2">
    <source>
        <dbReference type="EMBL" id="GAB95979.1"/>
    </source>
</evidence>
<sequence length="185" mass="19820">MPRLAVGAALLALVTLVALAPVWPATRVAHGEQVLATATQRHLTIAYVHSIDRLPIEEDLRREGDQLIVERTRLREFGAGMGHIAGQGNGRADGEWWVVDDLARPIGPQLLLRVGAPRVDHRIRLGDTELRLSNCLAGQRVTISADRVSAASLLRHRATSAPAAGDDPGDPPACEPPPAAESEKP</sequence>
<dbReference type="AlphaFoldDB" id="K6XAY4"/>
<evidence type="ECO:0000256" key="1">
    <source>
        <dbReference type="SAM" id="MobiDB-lite"/>
    </source>
</evidence>
<feature type="region of interest" description="Disordered" evidence="1">
    <location>
        <begin position="157"/>
        <end position="185"/>
    </location>
</feature>
<dbReference type="Pfam" id="PF08905">
    <property type="entry name" value="DUF1850"/>
    <property type="match status" value="1"/>
</dbReference>
<accession>K6XAY4</accession>
<evidence type="ECO:0008006" key="4">
    <source>
        <dbReference type="Google" id="ProtNLM"/>
    </source>
</evidence>
<protein>
    <recommendedName>
        <fullName evidence="4">DUF1850 domain-containing protein</fullName>
    </recommendedName>
</protein>
<dbReference type="OrthoDB" id="7345320at2"/>
<gene>
    <name evidence="2" type="ORF">KILIM_030_00210</name>
</gene>
<comment type="caution">
    <text evidence="2">The sequence shown here is derived from an EMBL/GenBank/DDBJ whole genome shotgun (WGS) entry which is preliminary data.</text>
</comment>
<name>K6XAY4_9MICO</name>